<accession>A0ABD1LLU5</accession>
<feature type="domain" description="Reverse transcriptase zinc-binding" evidence="1">
    <location>
        <begin position="27"/>
        <end position="87"/>
    </location>
</feature>
<comment type="caution">
    <text evidence="2">The sequence shown here is derived from an EMBL/GenBank/DDBJ whole genome shotgun (WGS) entry which is preliminary data.</text>
</comment>
<proteinExistence type="predicted"/>
<organism evidence="2 3">
    <name type="scientific">Flemingia macrophylla</name>
    <dbReference type="NCBI Taxonomy" id="520843"/>
    <lineage>
        <taxon>Eukaryota</taxon>
        <taxon>Viridiplantae</taxon>
        <taxon>Streptophyta</taxon>
        <taxon>Embryophyta</taxon>
        <taxon>Tracheophyta</taxon>
        <taxon>Spermatophyta</taxon>
        <taxon>Magnoliopsida</taxon>
        <taxon>eudicotyledons</taxon>
        <taxon>Gunneridae</taxon>
        <taxon>Pentapetalae</taxon>
        <taxon>rosids</taxon>
        <taxon>fabids</taxon>
        <taxon>Fabales</taxon>
        <taxon>Fabaceae</taxon>
        <taxon>Papilionoideae</taxon>
        <taxon>50 kb inversion clade</taxon>
        <taxon>NPAAA clade</taxon>
        <taxon>indigoferoid/millettioid clade</taxon>
        <taxon>Phaseoleae</taxon>
        <taxon>Flemingia</taxon>
    </lineage>
</organism>
<dbReference type="Pfam" id="PF13966">
    <property type="entry name" value="zf-RVT"/>
    <property type="match status" value="1"/>
</dbReference>
<sequence>MSSSRCNARGAVVAHSGEDHREKSLTQLYQLNVHRMKMLLWRLLRGCLPTRDCRHARGIPWPVTCELCSSYIKNEWHLIFGCREAQKLRAISSLNDAMQNAIREAGSLTEVLFNLIFKATHGQREEIVAIAWKMRNNKKWPGKEPQP</sequence>
<name>A0ABD1LLU5_9FABA</name>
<protein>
    <recommendedName>
        <fullName evidence="1">Reverse transcriptase zinc-binding domain-containing protein</fullName>
    </recommendedName>
</protein>
<dbReference type="Proteomes" id="UP001603857">
    <property type="component" value="Unassembled WGS sequence"/>
</dbReference>
<dbReference type="AlphaFoldDB" id="A0ABD1LLU5"/>
<evidence type="ECO:0000313" key="3">
    <source>
        <dbReference type="Proteomes" id="UP001603857"/>
    </source>
</evidence>
<dbReference type="EMBL" id="JBGMDY010000008">
    <property type="protein sequence ID" value="KAL2324466.1"/>
    <property type="molecule type" value="Genomic_DNA"/>
</dbReference>
<evidence type="ECO:0000313" key="2">
    <source>
        <dbReference type="EMBL" id="KAL2324466.1"/>
    </source>
</evidence>
<dbReference type="InterPro" id="IPR026960">
    <property type="entry name" value="RVT-Znf"/>
</dbReference>
<evidence type="ECO:0000259" key="1">
    <source>
        <dbReference type="Pfam" id="PF13966"/>
    </source>
</evidence>
<keyword evidence="3" id="KW-1185">Reference proteome</keyword>
<reference evidence="2 3" key="1">
    <citation type="submission" date="2024-08" db="EMBL/GenBank/DDBJ databases">
        <title>Insights into the chromosomal genome structure of Flemingia macrophylla.</title>
        <authorList>
            <person name="Ding Y."/>
            <person name="Zhao Y."/>
            <person name="Bi W."/>
            <person name="Wu M."/>
            <person name="Zhao G."/>
            <person name="Gong Y."/>
            <person name="Li W."/>
            <person name="Zhang P."/>
        </authorList>
    </citation>
    <scope>NUCLEOTIDE SEQUENCE [LARGE SCALE GENOMIC DNA]</scope>
    <source>
        <strain evidence="2">DYQJB</strain>
        <tissue evidence="2">Leaf</tissue>
    </source>
</reference>
<gene>
    <name evidence="2" type="ORF">Fmac_023524</name>
</gene>